<keyword evidence="3 6" id="KW-0812">Transmembrane</keyword>
<proteinExistence type="predicted"/>
<keyword evidence="5 6" id="KW-0472">Membrane</keyword>
<dbReference type="GO" id="GO:0043190">
    <property type="term" value="C:ATP-binding cassette (ABC) transporter complex"/>
    <property type="evidence" value="ECO:0007669"/>
    <property type="project" value="TreeGrafter"/>
</dbReference>
<dbReference type="GO" id="GO:0015920">
    <property type="term" value="P:lipopolysaccharide transport"/>
    <property type="evidence" value="ECO:0007669"/>
    <property type="project" value="TreeGrafter"/>
</dbReference>
<evidence type="ECO:0000256" key="2">
    <source>
        <dbReference type="ARBA" id="ARBA00022475"/>
    </source>
</evidence>
<accession>A0A831SS01</accession>
<evidence type="ECO:0000256" key="5">
    <source>
        <dbReference type="ARBA" id="ARBA00023136"/>
    </source>
</evidence>
<comment type="caution">
    <text evidence="7">The sequence shown here is derived from an EMBL/GenBank/DDBJ whole genome shotgun (WGS) entry which is preliminary data.</text>
</comment>
<feature type="transmembrane region" description="Helical" evidence="6">
    <location>
        <begin position="53"/>
        <end position="78"/>
    </location>
</feature>
<dbReference type="EMBL" id="DSBW01000174">
    <property type="protein sequence ID" value="HED31604.1"/>
    <property type="molecule type" value="Genomic_DNA"/>
</dbReference>
<organism evidence="7">
    <name type="scientific">Prosthecochloris aestuarii</name>
    <dbReference type="NCBI Taxonomy" id="1102"/>
    <lineage>
        <taxon>Bacteria</taxon>
        <taxon>Pseudomonadati</taxon>
        <taxon>Chlorobiota</taxon>
        <taxon>Chlorobiia</taxon>
        <taxon>Chlorobiales</taxon>
        <taxon>Chlorobiaceae</taxon>
        <taxon>Prosthecochloris</taxon>
    </lineage>
</organism>
<feature type="non-terminal residue" evidence="7">
    <location>
        <position position="261"/>
    </location>
</feature>
<dbReference type="PANTHER" id="PTHR33529">
    <property type="entry name" value="SLR0882 PROTEIN-RELATED"/>
    <property type="match status" value="1"/>
</dbReference>
<evidence type="ECO:0000256" key="1">
    <source>
        <dbReference type="ARBA" id="ARBA00004651"/>
    </source>
</evidence>
<reference evidence="7" key="1">
    <citation type="journal article" date="2020" name="mSystems">
        <title>Genome- and Community-Level Interaction Insights into Carbon Utilization and Element Cycling Functions of Hydrothermarchaeota in Hydrothermal Sediment.</title>
        <authorList>
            <person name="Zhou Z."/>
            <person name="Liu Y."/>
            <person name="Xu W."/>
            <person name="Pan J."/>
            <person name="Luo Z.H."/>
            <person name="Li M."/>
        </authorList>
    </citation>
    <scope>NUCLEOTIDE SEQUENCE [LARGE SCALE GENOMIC DNA]</scope>
    <source>
        <strain evidence="7">SpSt-1181</strain>
    </source>
</reference>
<evidence type="ECO:0000256" key="4">
    <source>
        <dbReference type="ARBA" id="ARBA00022989"/>
    </source>
</evidence>
<feature type="transmembrane region" description="Helical" evidence="6">
    <location>
        <begin position="99"/>
        <end position="122"/>
    </location>
</feature>
<protein>
    <submittedName>
        <fullName evidence="7">YjgP/YjgQ family permease</fullName>
    </submittedName>
</protein>
<dbReference type="AlphaFoldDB" id="A0A831SS01"/>
<comment type="subcellular location">
    <subcellularLocation>
        <location evidence="1">Cell membrane</location>
        <topology evidence="1">Multi-pass membrane protein</topology>
    </subcellularLocation>
</comment>
<keyword evidence="2" id="KW-1003">Cell membrane</keyword>
<evidence type="ECO:0000256" key="6">
    <source>
        <dbReference type="SAM" id="Phobius"/>
    </source>
</evidence>
<feature type="transmembrane region" description="Helical" evidence="6">
    <location>
        <begin position="12"/>
        <end position="33"/>
    </location>
</feature>
<sequence length="261" mass="29383">MKHLDAYIARQFALTVVFSLLSFVALFVVLDLIDNLNDFFDNGIGFGLAVQYYLSSVPEVVLLTSPVAVLLSCLYITGRLTVSNELTAMFSAGISLQRIIFPFGAVAFALTLFNIVNSGWLLPKAMVYKHKFATTYFGKTFESLFPKGSVHILESADRILTIGRLDASTGSAERVTLETFDGSGMTMRIDAERMSFDETSDLWIFENSRKRFFLPDTTLYVHNPGTDTLKLSVTATTLQEYRLLPEEMNIVQQYRFIEQKK</sequence>
<evidence type="ECO:0000313" key="7">
    <source>
        <dbReference type="EMBL" id="HED31604.1"/>
    </source>
</evidence>
<gene>
    <name evidence="7" type="ORF">ENN50_07995</name>
</gene>
<name>A0A831SS01_PROAE</name>
<dbReference type="Proteomes" id="UP000886335">
    <property type="component" value="Unassembled WGS sequence"/>
</dbReference>
<dbReference type="InterPro" id="IPR005495">
    <property type="entry name" value="LptG/LptF_permease"/>
</dbReference>
<dbReference type="PANTHER" id="PTHR33529:SF6">
    <property type="entry name" value="YJGP_YJGQ FAMILY PERMEASE"/>
    <property type="match status" value="1"/>
</dbReference>
<dbReference type="Pfam" id="PF03739">
    <property type="entry name" value="LptF_LptG"/>
    <property type="match status" value="1"/>
</dbReference>
<keyword evidence="4 6" id="KW-1133">Transmembrane helix</keyword>
<evidence type="ECO:0000256" key="3">
    <source>
        <dbReference type="ARBA" id="ARBA00022692"/>
    </source>
</evidence>